<evidence type="ECO:0000313" key="3">
    <source>
        <dbReference type="Proteomes" id="UP000327167"/>
    </source>
</evidence>
<dbReference type="Proteomes" id="UP000327167">
    <property type="component" value="Unassembled WGS sequence"/>
</dbReference>
<sequence length="184" mass="20538">MQEMNTGSPKKKFRKQAIAAIVCLLAGGWIYYFCWAAGISARTILMPELPEFTTCLIFGALVGIVFAGRAIRAGETAKGAIQSFGGGFCISLFFSINFYDVCAYLLPGKVVSYESEYEVTYPGPSRYCEAGLWINDPNTHRRIELCTNKTELNERIGRGIYAVWVTARTNKLGSYIIGYTFFRK</sequence>
<accession>A0A5E6PWJ6</accession>
<evidence type="ECO:0000256" key="1">
    <source>
        <dbReference type="SAM" id="Phobius"/>
    </source>
</evidence>
<dbReference type="EMBL" id="CABVHJ010000002">
    <property type="protein sequence ID" value="VVM48096.1"/>
    <property type="molecule type" value="Genomic_DNA"/>
</dbReference>
<protein>
    <recommendedName>
        <fullName evidence="4">Transmembrane protein</fullName>
    </recommendedName>
</protein>
<dbReference type="RefSeq" id="WP_150649287.1">
    <property type="nucleotide sequence ID" value="NZ_CABVHJ010000002.1"/>
</dbReference>
<name>A0A5E6PWJ6_PSEFL</name>
<feature type="transmembrane region" description="Helical" evidence="1">
    <location>
        <begin position="83"/>
        <end position="106"/>
    </location>
</feature>
<feature type="transmembrane region" description="Helical" evidence="1">
    <location>
        <begin position="51"/>
        <end position="71"/>
    </location>
</feature>
<proteinExistence type="predicted"/>
<keyword evidence="1" id="KW-0472">Membrane</keyword>
<dbReference type="AlphaFoldDB" id="A0A5E6PWJ6"/>
<gene>
    <name evidence="2" type="ORF">PS655_00629</name>
</gene>
<organism evidence="2 3">
    <name type="scientific">Pseudomonas fluorescens</name>
    <dbReference type="NCBI Taxonomy" id="294"/>
    <lineage>
        <taxon>Bacteria</taxon>
        <taxon>Pseudomonadati</taxon>
        <taxon>Pseudomonadota</taxon>
        <taxon>Gammaproteobacteria</taxon>
        <taxon>Pseudomonadales</taxon>
        <taxon>Pseudomonadaceae</taxon>
        <taxon>Pseudomonas</taxon>
    </lineage>
</organism>
<keyword evidence="1" id="KW-1133">Transmembrane helix</keyword>
<evidence type="ECO:0008006" key="4">
    <source>
        <dbReference type="Google" id="ProtNLM"/>
    </source>
</evidence>
<feature type="transmembrane region" description="Helical" evidence="1">
    <location>
        <begin position="17"/>
        <end position="39"/>
    </location>
</feature>
<evidence type="ECO:0000313" key="2">
    <source>
        <dbReference type="EMBL" id="VVM48096.1"/>
    </source>
</evidence>
<reference evidence="2 3" key="1">
    <citation type="submission" date="2019-09" db="EMBL/GenBank/DDBJ databases">
        <authorList>
            <person name="Chandra G."/>
            <person name="Truman W A."/>
        </authorList>
    </citation>
    <scope>NUCLEOTIDE SEQUENCE [LARGE SCALE GENOMIC DNA]</scope>
    <source>
        <strain evidence="2">PS655</strain>
    </source>
</reference>
<keyword evidence="1" id="KW-0812">Transmembrane</keyword>